<dbReference type="SUPFAM" id="SSF55811">
    <property type="entry name" value="Nudix"/>
    <property type="match status" value="1"/>
</dbReference>
<evidence type="ECO:0000256" key="14">
    <source>
        <dbReference type="ARBA" id="ARBA00041592"/>
    </source>
</evidence>
<sequence>MSRPAPQQSDAKPLATADKPFVDVAAGLVLCRDGKLLLAQRPEGKPWSGWWELPGGKIESGETPLQALGRELKEELDIDVTCATPWVTYTHEYPKTIVRLAFCRVTEWDGTPRGAEGQALAWVDPQAPMPIGPLLPATLPPLRWIQLPDRYLVTQIGSAHNLPAWLDKLAGALASGVRLVQFRERDTDMDATTLHSALRQVVALCHAHGARCLVNSTHPAAWRHEADGVHYRAIDARQQAVILQESAASSDASHGEPGTGLIGVSVHDEADMRAARLLSADFVVLGHVRETPSHPGAAGMGWDEFARRAARAGLPVFAIGGLSSADLGEARRHSAHGIAGIRGLLSGR</sequence>
<evidence type="ECO:0000259" key="18">
    <source>
        <dbReference type="PROSITE" id="PS51462"/>
    </source>
</evidence>
<dbReference type="NCBIfam" id="NF006530">
    <property type="entry name" value="PRK08999.1"/>
    <property type="match status" value="1"/>
</dbReference>
<comment type="catalytic activity">
    <reaction evidence="11">
        <text>8-oxo-GTP + H2O = 8-oxo-GMP + diphosphate + H(+)</text>
        <dbReference type="Rhea" id="RHEA:67616"/>
        <dbReference type="ChEBI" id="CHEBI:15377"/>
        <dbReference type="ChEBI" id="CHEBI:15378"/>
        <dbReference type="ChEBI" id="CHEBI:33019"/>
        <dbReference type="ChEBI" id="CHEBI:143553"/>
        <dbReference type="ChEBI" id="CHEBI:145694"/>
    </reaction>
</comment>
<evidence type="ECO:0000313" key="19">
    <source>
        <dbReference type="EMBL" id="NYT37624.1"/>
    </source>
</evidence>
<dbReference type="EC" id="3.6.1.55" evidence="12"/>
<dbReference type="CDD" id="cd03425">
    <property type="entry name" value="NUDIX_MutT_NudA_like"/>
    <property type="match status" value="1"/>
</dbReference>
<dbReference type="InterPro" id="IPR020476">
    <property type="entry name" value="Nudix_hydrolase"/>
</dbReference>
<comment type="similarity">
    <text evidence="2 17">Belongs to the Nudix hydrolase family.</text>
</comment>
<proteinExistence type="inferred from homology"/>
<dbReference type="PANTHER" id="PTHR47707:SF1">
    <property type="entry name" value="NUDIX HYDROLASE FAMILY PROTEIN"/>
    <property type="match status" value="1"/>
</dbReference>
<evidence type="ECO:0000313" key="20">
    <source>
        <dbReference type="Proteomes" id="UP000580517"/>
    </source>
</evidence>
<dbReference type="GO" id="GO:0044716">
    <property type="term" value="F:8-oxo-GDP phosphatase activity"/>
    <property type="evidence" value="ECO:0007669"/>
    <property type="project" value="TreeGrafter"/>
</dbReference>
<dbReference type="InterPro" id="IPR020084">
    <property type="entry name" value="NUDIX_hydrolase_CS"/>
</dbReference>
<evidence type="ECO:0000256" key="13">
    <source>
        <dbReference type="ARBA" id="ARBA00040794"/>
    </source>
</evidence>
<keyword evidence="8" id="KW-0460">Magnesium</keyword>
<dbReference type="GO" id="GO:0008413">
    <property type="term" value="F:8-oxo-7,8-dihydroguanosine triphosphate pyrophosphatase activity"/>
    <property type="evidence" value="ECO:0007669"/>
    <property type="project" value="TreeGrafter"/>
</dbReference>
<evidence type="ECO:0000256" key="9">
    <source>
        <dbReference type="ARBA" id="ARBA00023204"/>
    </source>
</evidence>
<organism evidence="19 20">
    <name type="scientific">Allopusillimonas soli</name>
    <dbReference type="NCBI Taxonomy" id="659016"/>
    <lineage>
        <taxon>Bacteria</taxon>
        <taxon>Pseudomonadati</taxon>
        <taxon>Pseudomonadota</taxon>
        <taxon>Betaproteobacteria</taxon>
        <taxon>Burkholderiales</taxon>
        <taxon>Alcaligenaceae</taxon>
        <taxon>Allopusillimonas</taxon>
    </lineage>
</organism>
<evidence type="ECO:0000256" key="2">
    <source>
        <dbReference type="ARBA" id="ARBA00005582"/>
    </source>
</evidence>
<dbReference type="OrthoDB" id="9810648at2"/>
<evidence type="ECO:0000256" key="7">
    <source>
        <dbReference type="ARBA" id="ARBA00022801"/>
    </source>
</evidence>
<dbReference type="InterPro" id="IPR022998">
    <property type="entry name" value="ThiamineP_synth_TenI"/>
</dbReference>
<evidence type="ECO:0000256" key="11">
    <source>
        <dbReference type="ARBA" id="ARBA00036904"/>
    </source>
</evidence>
<evidence type="ECO:0000256" key="5">
    <source>
        <dbReference type="ARBA" id="ARBA00022723"/>
    </source>
</evidence>
<evidence type="ECO:0000256" key="16">
    <source>
        <dbReference type="ARBA" id="ARBA00042798"/>
    </source>
</evidence>
<dbReference type="GO" id="GO:0009228">
    <property type="term" value="P:thiamine biosynthetic process"/>
    <property type="evidence" value="ECO:0007669"/>
    <property type="project" value="UniProtKB-KW"/>
</dbReference>
<evidence type="ECO:0000256" key="15">
    <source>
        <dbReference type="ARBA" id="ARBA00041979"/>
    </source>
</evidence>
<keyword evidence="9" id="KW-0234">DNA repair</keyword>
<evidence type="ECO:0000256" key="1">
    <source>
        <dbReference type="ARBA" id="ARBA00001946"/>
    </source>
</evidence>
<accession>A0A853FA98</accession>
<gene>
    <name evidence="19" type="ORF">H0A68_12125</name>
</gene>
<dbReference type="InterPro" id="IPR047127">
    <property type="entry name" value="MutT-like"/>
</dbReference>
<keyword evidence="6" id="KW-0227">DNA damage</keyword>
<comment type="cofactor">
    <cofactor evidence="1">
        <name>Mg(2+)</name>
        <dbReference type="ChEBI" id="CHEBI:18420"/>
    </cofactor>
</comment>
<evidence type="ECO:0000256" key="12">
    <source>
        <dbReference type="ARBA" id="ARBA00038905"/>
    </source>
</evidence>
<dbReference type="AlphaFoldDB" id="A0A853FA98"/>
<dbReference type="GO" id="GO:0035539">
    <property type="term" value="F:8-oxo-7,8-dihydrodeoxyguanosine triphosphate pyrophosphatase activity"/>
    <property type="evidence" value="ECO:0007669"/>
    <property type="project" value="UniProtKB-EC"/>
</dbReference>
<dbReference type="Pfam" id="PF00293">
    <property type="entry name" value="NUDIX"/>
    <property type="match status" value="1"/>
</dbReference>
<dbReference type="EMBL" id="JACCEW010000003">
    <property type="protein sequence ID" value="NYT37624.1"/>
    <property type="molecule type" value="Genomic_DNA"/>
</dbReference>
<evidence type="ECO:0000256" key="17">
    <source>
        <dbReference type="RuleBase" id="RU003476"/>
    </source>
</evidence>
<keyword evidence="4" id="KW-0235">DNA replication</keyword>
<comment type="caution">
    <text evidence="19">The sequence shown here is derived from an EMBL/GenBank/DDBJ whole genome shotgun (WGS) entry which is preliminary data.</text>
</comment>
<comment type="catalytic activity">
    <reaction evidence="10">
        <text>8-oxo-dGTP + H2O = 8-oxo-dGMP + diphosphate + H(+)</text>
        <dbReference type="Rhea" id="RHEA:31575"/>
        <dbReference type="ChEBI" id="CHEBI:15377"/>
        <dbReference type="ChEBI" id="CHEBI:15378"/>
        <dbReference type="ChEBI" id="CHEBI:33019"/>
        <dbReference type="ChEBI" id="CHEBI:63224"/>
        <dbReference type="ChEBI" id="CHEBI:77896"/>
        <dbReference type="EC" id="3.6.1.55"/>
    </reaction>
</comment>
<keyword evidence="5" id="KW-0479">Metal-binding</keyword>
<keyword evidence="3" id="KW-0515">Mutator protein</keyword>
<dbReference type="Pfam" id="PF02581">
    <property type="entry name" value="TMP-TENI"/>
    <property type="match status" value="1"/>
</dbReference>
<dbReference type="Proteomes" id="UP000580517">
    <property type="component" value="Unassembled WGS sequence"/>
</dbReference>
<dbReference type="GO" id="GO:0006260">
    <property type="term" value="P:DNA replication"/>
    <property type="evidence" value="ECO:0007669"/>
    <property type="project" value="UniProtKB-KW"/>
</dbReference>
<dbReference type="InterPro" id="IPR000086">
    <property type="entry name" value="NUDIX_hydrolase_dom"/>
</dbReference>
<dbReference type="CDD" id="cd00564">
    <property type="entry name" value="TMP_TenI"/>
    <property type="match status" value="1"/>
</dbReference>
<evidence type="ECO:0000256" key="8">
    <source>
        <dbReference type="ARBA" id="ARBA00022842"/>
    </source>
</evidence>
<dbReference type="PRINTS" id="PR00502">
    <property type="entry name" value="NUDIXFAMILY"/>
</dbReference>
<evidence type="ECO:0000256" key="3">
    <source>
        <dbReference type="ARBA" id="ARBA00022457"/>
    </source>
</evidence>
<dbReference type="InterPro" id="IPR013785">
    <property type="entry name" value="Aldolase_TIM"/>
</dbReference>
<feature type="domain" description="Nudix hydrolase" evidence="18">
    <location>
        <begin position="20"/>
        <end position="147"/>
    </location>
</feature>
<name>A0A853FA98_9BURK</name>
<dbReference type="PROSITE" id="PS00893">
    <property type="entry name" value="NUDIX_BOX"/>
    <property type="match status" value="1"/>
</dbReference>
<dbReference type="GO" id="GO:0006281">
    <property type="term" value="P:DNA repair"/>
    <property type="evidence" value="ECO:0007669"/>
    <property type="project" value="UniProtKB-KW"/>
</dbReference>
<evidence type="ECO:0000256" key="4">
    <source>
        <dbReference type="ARBA" id="ARBA00022705"/>
    </source>
</evidence>
<dbReference type="Gene3D" id="3.20.20.70">
    <property type="entry name" value="Aldolase class I"/>
    <property type="match status" value="1"/>
</dbReference>
<reference evidence="19 20" key="1">
    <citation type="submission" date="2020-07" db="EMBL/GenBank/DDBJ databases">
        <title>Taxonomic revisions and descriptions of new bacterial species based on genomic comparisons in the high-G+C-content subgroup of the family Alcaligenaceae.</title>
        <authorList>
            <person name="Szabo A."/>
            <person name="Felfoldi T."/>
        </authorList>
    </citation>
    <scope>NUCLEOTIDE SEQUENCE [LARGE SCALE GENOMIC DNA]</scope>
    <source>
        <strain evidence="19 20">DSM 25264</strain>
    </source>
</reference>
<dbReference type="PROSITE" id="PS51462">
    <property type="entry name" value="NUDIX"/>
    <property type="match status" value="1"/>
</dbReference>
<evidence type="ECO:0000256" key="6">
    <source>
        <dbReference type="ARBA" id="ARBA00022763"/>
    </source>
</evidence>
<evidence type="ECO:0000256" key="10">
    <source>
        <dbReference type="ARBA" id="ARBA00035861"/>
    </source>
</evidence>
<dbReference type="PANTHER" id="PTHR47707">
    <property type="entry name" value="8-OXO-DGTP DIPHOSPHATASE"/>
    <property type="match status" value="1"/>
</dbReference>
<protein>
    <recommendedName>
        <fullName evidence="13">8-oxo-dGTP diphosphatase</fullName>
        <ecNumber evidence="12">3.6.1.55</ecNumber>
    </recommendedName>
    <alternativeName>
        <fullName evidence="16">7,8-dihydro-8-oxoguanine-triphosphatase</fullName>
    </alternativeName>
    <alternativeName>
        <fullName evidence="15">Mutator protein MutT</fullName>
    </alternativeName>
    <alternativeName>
        <fullName evidence="14">dGTP pyrophosphohydrolase</fullName>
    </alternativeName>
</protein>
<dbReference type="GO" id="GO:0046872">
    <property type="term" value="F:metal ion binding"/>
    <property type="evidence" value="ECO:0007669"/>
    <property type="project" value="UniProtKB-KW"/>
</dbReference>
<dbReference type="RefSeq" id="WP_129969251.1">
    <property type="nucleotide sequence ID" value="NZ_JACCEW010000003.1"/>
</dbReference>
<dbReference type="Gene3D" id="3.90.79.10">
    <property type="entry name" value="Nucleoside Triphosphate Pyrophosphohydrolase"/>
    <property type="match status" value="1"/>
</dbReference>
<keyword evidence="20" id="KW-1185">Reference proteome</keyword>
<dbReference type="GO" id="GO:0044715">
    <property type="term" value="F:8-oxo-dGDP phosphatase activity"/>
    <property type="evidence" value="ECO:0007669"/>
    <property type="project" value="TreeGrafter"/>
</dbReference>
<dbReference type="InterPro" id="IPR015797">
    <property type="entry name" value="NUDIX_hydrolase-like_dom_sf"/>
</dbReference>
<keyword evidence="7 17" id="KW-0378">Hydrolase</keyword>
<dbReference type="InterPro" id="IPR036206">
    <property type="entry name" value="ThiamineP_synth_sf"/>
</dbReference>
<dbReference type="SUPFAM" id="SSF51391">
    <property type="entry name" value="Thiamin phosphate synthase"/>
    <property type="match status" value="1"/>
</dbReference>